<comment type="caution">
    <text evidence="2">The sequence shown here is derived from an EMBL/GenBank/DDBJ whole genome shotgun (WGS) entry which is preliminary data.</text>
</comment>
<name>A0A0F9PPM4_9ZZZZ</name>
<accession>A0A0F9PPM4</accession>
<evidence type="ECO:0000313" key="2">
    <source>
        <dbReference type="EMBL" id="KKN33745.1"/>
    </source>
</evidence>
<proteinExistence type="predicted"/>
<reference evidence="2" key="1">
    <citation type="journal article" date="2015" name="Nature">
        <title>Complex archaea that bridge the gap between prokaryotes and eukaryotes.</title>
        <authorList>
            <person name="Spang A."/>
            <person name="Saw J.H."/>
            <person name="Jorgensen S.L."/>
            <person name="Zaremba-Niedzwiedzka K."/>
            <person name="Martijn J."/>
            <person name="Lind A.E."/>
            <person name="van Eijk R."/>
            <person name="Schleper C."/>
            <person name="Guy L."/>
            <person name="Ettema T.J."/>
        </authorList>
    </citation>
    <scope>NUCLEOTIDE SEQUENCE</scope>
</reference>
<sequence>MGTGNLPKDSDKRRKKGLDQKGKNLDNLKDQSKNLMRMTSEERKKFYRAKTVEELKKSAEKLLKKEDKRLTKKENLEKRIEQRIREIQALAKLGK</sequence>
<dbReference type="AlphaFoldDB" id="A0A0F9PPM4"/>
<organism evidence="2">
    <name type="scientific">marine sediment metagenome</name>
    <dbReference type="NCBI Taxonomy" id="412755"/>
    <lineage>
        <taxon>unclassified sequences</taxon>
        <taxon>metagenomes</taxon>
        <taxon>ecological metagenomes</taxon>
    </lineage>
</organism>
<protein>
    <submittedName>
        <fullName evidence="2">Uncharacterized protein</fullName>
    </submittedName>
</protein>
<evidence type="ECO:0000256" key="1">
    <source>
        <dbReference type="SAM" id="MobiDB-lite"/>
    </source>
</evidence>
<feature type="region of interest" description="Disordered" evidence="1">
    <location>
        <begin position="1"/>
        <end position="39"/>
    </location>
</feature>
<gene>
    <name evidence="2" type="ORF">LCGC14_0800640</name>
</gene>
<feature type="compositionally biased region" description="Basic and acidic residues" evidence="1">
    <location>
        <begin position="8"/>
        <end position="32"/>
    </location>
</feature>
<dbReference type="EMBL" id="LAZR01002154">
    <property type="protein sequence ID" value="KKN33745.1"/>
    <property type="molecule type" value="Genomic_DNA"/>
</dbReference>